<organism evidence="1 2">
    <name type="scientific">Penicillium rubens (strain ATCC 28089 / DSM 1075 / NRRL 1951 / Wisconsin 54-1255)</name>
    <name type="common">Penicillium chrysogenum</name>
    <dbReference type="NCBI Taxonomy" id="500485"/>
    <lineage>
        <taxon>Eukaryota</taxon>
        <taxon>Fungi</taxon>
        <taxon>Dikarya</taxon>
        <taxon>Ascomycota</taxon>
        <taxon>Pezizomycotina</taxon>
        <taxon>Eurotiomycetes</taxon>
        <taxon>Eurotiomycetidae</taxon>
        <taxon>Eurotiales</taxon>
        <taxon>Aspergillaceae</taxon>
        <taxon>Penicillium</taxon>
        <taxon>Penicillium chrysogenum species complex</taxon>
    </lineage>
</organism>
<protein>
    <submittedName>
        <fullName evidence="1">Uncharacterized protein</fullName>
    </submittedName>
</protein>
<dbReference type="Proteomes" id="UP000000724">
    <property type="component" value="Contig Pc00c22"/>
</dbReference>
<dbReference type="AlphaFoldDB" id="B6HVN5"/>
<dbReference type="EMBL" id="AM920437">
    <property type="protein sequence ID" value="CAP98804.1"/>
    <property type="molecule type" value="Genomic_DNA"/>
</dbReference>
<dbReference type="VEuPathDB" id="FungiDB:PCH_Pc22g15160"/>
<evidence type="ECO:0000313" key="2">
    <source>
        <dbReference type="Proteomes" id="UP000000724"/>
    </source>
</evidence>
<proteinExistence type="predicted"/>
<reference evidence="1 2" key="1">
    <citation type="journal article" date="2008" name="Nat. Biotechnol.">
        <title>Genome sequencing and analysis of the filamentous fungus Penicillium chrysogenum.</title>
        <authorList>
            <person name="van den Berg M.A."/>
            <person name="Albang R."/>
            <person name="Albermann K."/>
            <person name="Badger J.H."/>
            <person name="Daran J.-M."/>
            <person name="Driessen A.J.M."/>
            <person name="Garcia-Estrada C."/>
            <person name="Fedorova N.D."/>
            <person name="Harris D.M."/>
            <person name="Heijne W.H.M."/>
            <person name="Joardar V.S."/>
            <person name="Kiel J.A.K.W."/>
            <person name="Kovalchuk A."/>
            <person name="Martin J.F."/>
            <person name="Nierman W.C."/>
            <person name="Nijland J.G."/>
            <person name="Pronk J.T."/>
            <person name="Roubos J.A."/>
            <person name="van der Klei I.J."/>
            <person name="van Peij N.N.M.E."/>
            <person name="Veenhuis M."/>
            <person name="von Doehren H."/>
            <person name="Wagner C."/>
            <person name="Wortman J.R."/>
            <person name="Bovenberg R.A.L."/>
        </authorList>
    </citation>
    <scope>NUCLEOTIDE SEQUENCE [LARGE SCALE GENOMIC DNA]</scope>
    <source>
        <strain evidence="2">ATCC 28089 / DSM 1075 / NRRL 1951 / Wisconsin 54-1255</strain>
    </source>
</reference>
<dbReference type="HOGENOM" id="CLU_1415608_0_0_1"/>
<gene>
    <name evidence="1" type="ORF">Pc22g15160</name>
    <name evidence="1" type="ORF">PCH_Pc22g15160</name>
</gene>
<accession>B6HVN5</accession>
<keyword evidence="2" id="KW-1185">Reference proteome</keyword>
<evidence type="ECO:0000313" key="1">
    <source>
        <dbReference type="EMBL" id="CAP98804.1"/>
    </source>
</evidence>
<name>B6HVN5_PENRW</name>
<sequence>MSHYVLRSQRVCLITLLKALPYQPNWWKADLPELLSGPNPSSCLSCSRSLSGPPPTWRRMFTTYLTIFVVHYANLKSRVANLRKSRNKSSLLAQTLRISIIHNHKAFHYLDIDGRFMFDLLNGDLRVREDHSRHDEDQWSWQWVGIDGVRYEARRDECLGYLQYCKPTPLDSLPHSDESDSDWSAILFEEQA</sequence>